<dbReference type="Proteomes" id="UP000265520">
    <property type="component" value="Unassembled WGS sequence"/>
</dbReference>
<dbReference type="InterPro" id="IPR052929">
    <property type="entry name" value="RNase_H-like_EbsB-rel"/>
</dbReference>
<protein>
    <submittedName>
        <fullName evidence="1">Uncharacterized protein</fullName>
    </submittedName>
</protein>
<keyword evidence="2" id="KW-1185">Reference proteome</keyword>
<name>A0A392SIU0_9FABA</name>
<dbReference type="EMBL" id="LXQA010376910">
    <property type="protein sequence ID" value="MCI47776.1"/>
    <property type="molecule type" value="Genomic_DNA"/>
</dbReference>
<dbReference type="PANTHER" id="PTHR47074">
    <property type="entry name" value="BNAC02G40300D PROTEIN"/>
    <property type="match status" value="1"/>
</dbReference>
<accession>A0A392SIU0</accession>
<evidence type="ECO:0000313" key="2">
    <source>
        <dbReference type="Proteomes" id="UP000265520"/>
    </source>
</evidence>
<sequence length="73" mass="8180">MQFLLPVHATAATQWRSPDFGWWKCNADTSLNEVAGHMGWGWCIRNSQGQFIIAGCNLIREKLATIEGEAMTL</sequence>
<organism evidence="1 2">
    <name type="scientific">Trifolium medium</name>
    <dbReference type="NCBI Taxonomy" id="97028"/>
    <lineage>
        <taxon>Eukaryota</taxon>
        <taxon>Viridiplantae</taxon>
        <taxon>Streptophyta</taxon>
        <taxon>Embryophyta</taxon>
        <taxon>Tracheophyta</taxon>
        <taxon>Spermatophyta</taxon>
        <taxon>Magnoliopsida</taxon>
        <taxon>eudicotyledons</taxon>
        <taxon>Gunneridae</taxon>
        <taxon>Pentapetalae</taxon>
        <taxon>rosids</taxon>
        <taxon>fabids</taxon>
        <taxon>Fabales</taxon>
        <taxon>Fabaceae</taxon>
        <taxon>Papilionoideae</taxon>
        <taxon>50 kb inversion clade</taxon>
        <taxon>NPAAA clade</taxon>
        <taxon>Hologalegina</taxon>
        <taxon>IRL clade</taxon>
        <taxon>Trifolieae</taxon>
        <taxon>Trifolium</taxon>
    </lineage>
</organism>
<dbReference type="PANTHER" id="PTHR47074:SF11">
    <property type="entry name" value="REVERSE TRANSCRIPTASE-LIKE PROTEIN"/>
    <property type="match status" value="1"/>
</dbReference>
<dbReference type="AlphaFoldDB" id="A0A392SIU0"/>
<comment type="caution">
    <text evidence="1">The sequence shown here is derived from an EMBL/GenBank/DDBJ whole genome shotgun (WGS) entry which is preliminary data.</text>
</comment>
<reference evidence="1 2" key="1">
    <citation type="journal article" date="2018" name="Front. Plant Sci.">
        <title>Red Clover (Trifolium pratense) and Zigzag Clover (T. medium) - A Picture of Genomic Similarities and Differences.</title>
        <authorList>
            <person name="Dluhosova J."/>
            <person name="Istvanek J."/>
            <person name="Nedelnik J."/>
            <person name="Repkova J."/>
        </authorList>
    </citation>
    <scope>NUCLEOTIDE SEQUENCE [LARGE SCALE GENOMIC DNA]</scope>
    <source>
        <strain evidence="2">cv. 10/8</strain>
        <tissue evidence="1">Leaf</tissue>
    </source>
</reference>
<evidence type="ECO:0000313" key="1">
    <source>
        <dbReference type="EMBL" id="MCI47776.1"/>
    </source>
</evidence>
<proteinExistence type="predicted"/>